<dbReference type="GO" id="GO:0003723">
    <property type="term" value="F:RNA binding"/>
    <property type="evidence" value="ECO:0007669"/>
    <property type="project" value="UniProtKB-UniRule"/>
</dbReference>
<accession>E4YC07</accession>
<dbReference type="Proteomes" id="UP000011014">
    <property type="component" value="Unassembled WGS sequence"/>
</dbReference>
<gene>
    <name evidence="4" type="ORF">GSOID_T00020967001</name>
</gene>
<evidence type="ECO:0000256" key="2">
    <source>
        <dbReference type="SAM" id="MobiDB-lite"/>
    </source>
</evidence>
<feature type="domain" description="RRM" evidence="3">
    <location>
        <begin position="40"/>
        <end position="128"/>
    </location>
</feature>
<dbReference type="InterPro" id="IPR012677">
    <property type="entry name" value="Nucleotide-bd_a/b_plait_sf"/>
</dbReference>
<feature type="compositionally biased region" description="Basic residues" evidence="2">
    <location>
        <begin position="214"/>
        <end position="223"/>
    </location>
</feature>
<dbReference type="InterPro" id="IPR034887">
    <property type="entry name" value="LARP7_RRM1"/>
</dbReference>
<evidence type="ECO:0000259" key="3">
    <source>
        <dbReference type="PROSITE" id="PS50102"/>
    </source>
</evidence>
<dbReference type="Gene3D" id="3.30.70.330">
    <property type="match status" value="1"/>
</dbReference>
<dbReference type="EMBL" id="FN654394">
    <property type="protein sequence ID" value="CBY43740.1"/>
    <property type="molecule type" value="Genomic_DNA"/>
</dbReference>
<feature type="compositionally biased region" description="Basic and acidic residues" evidence="2">
    <location>
        <begin position="239"/>
        <end position="262"/>
    </location>
</feature>
<evidence type="ECO:0000313" key="4">
    <source>
        <dbReference type="EMBL" id="CBY43740.1"/>
    </source>
</evidence>
<feature type="compositionally biased region" description="Basic and acidic residues" evidence="2">
    <location>
        <begin position="181"/>
        <end position="206"/>
    </location>
</feature>
<dbReference type="PROSITE" id="PS50102">
    <property type="entry name" value="RRM"/>
    <property type="match status" value="1"/>
</dbReference>
<dbReference type="AlphaFoldDB" id="E4YC07"/>
<dbReference type="SUPFAM" id="SSF54928">
    <property type="entry name" value="RNA-binding domain, RBD"/>
    <property type="match status" value="1"/>
</dbReference>
<proteinExistence type="predicted"/>
<dbReference type="SMART" id="SM00360">
    <property type="entry name" value="RRM"/>
    <property type="match status" value="1"/>
</dbReference>
<dbReference type="InterPro" id="IPR035979">
    <property type="entry name" value="RBD_domain_sf"/>
</dbReference>
<protein>
    <recommendedName>
        <fullName evidence="3">RRM domain-containing protein</fullName>
    </recommendedName>
</protein>
<sequence>MILFVDSKVLKLADLNEEFDQGALCRIDPLPPCPRSIRHKTVFVEGLPKDATVQWLEALVKALSESTPSFITIPRHKKGNSCGYAFLEFESSKAAQKVHADFNSKRAMSTAFLLTSNRRKLFQEKMRQKHSGILDDEIIIPPPCLRYLPEAERLRRKPRTPLINSQDNESLVPESTSISEAIDKTHPDSIEMDQSPKKILRLEASKITELPTPRKSRKRRRSSNSKDVIGDEAQPVKGFKIDPDSIDEQKENPKETPQEVKVKNPAPPISLFLRARRNSFPPLHGCYAHHGLTFWQGY</sequence>
<evidence type="ECO:0000256" key="1">
    <source>
        <dbReference type="PROSITE-ProRule" id="PRU00176"/>
    </source>
</evidence>
<keyword evidence="1" id="KW-0694">RNA-binding</keyword>
<reference evidence="4" key="1">
    <citation type="journal article" date="2010" name="Science">
        <title>Plasticity of animal genome architecture unmasked by rapid evolution of a pelagic tunicate.</title>
        <authorList>
            <person name="Denoeud F."/>
            <person name="Henriet S."/>
            <person name="Mungpakdee S."/>
            <person name="Aury J.M."/>
            <person name="Da Silva C."/>
            <person name="Brinkmann H."/>
            <person name="Mikhaleva J."/>
            <person name="Olsen L.C."/>
            <person name="Jubin C."/>
            <person name="Canestro C."/>
            <person name="Bouquet J.M."/>
            <person name="Danks G."/>
            <person name="Poulain J."/>
            <person name="Campsteijn C."/>
            <person name="Adamski M."/>
            <person name="Cross I."/>
            <person name="Yadetie F."/>
            <person name="Muffato M."/>
            <person name="Louis A."/>
            <person name="Butcher S."/>
            <person name="Tsagkogeorga G."/>
            <person name="Konrad A."/>
            <person name="Singh S."/>
            <person name="Jensen M.F."/>
            <person name="Cong E.H."/>
            <person name="Eikeseth-Otteraa H."/>
            <person name="Noel B."/>
            <person name="Anthouard V."/>
            <person name="Porcel B.M."/>
            <person name="Kachouri-Lafond R."/>
            <person name="Nishino A."/>
            <person name="Ugolini M."/>
            <person name="Chourrout P."/>
            <person name="Nishida H."/>
            <person name="Aasland R."/>
            <person name="Huzurbazar S."/>
            <person name="Westhof E."/>
            <person name="Delsuc F."/>
            <person name="Lehrach H."/>
            <person name="Reinhardt R."/>
            <person name="Weissenbach J."/>
            <person name="Roy S.W."/>
            <person name="Artiguenave F."/>
            <person name="Postlethwait J.H."/>
            <person name="Manak J.R."/>
            <person name="Thompson E.M."/>
            <person name="Jaillon O."/>
            <person name="Du Pasquier L."/>
            <person name="Boudinot P."/>
            <person name="Liberles D.A."/>
            <person name="Volff J.N."/>
            <person name="Philippe H."/>
            <person name="Lenhard B."/>
            <person name="Roest Crollius H."/>
            <person name="Wincker P."/>
            <person name="Chourrout D."/>
        </authorList>
    </citation>
    <scope>NUCLEOTIDE SEQUENCE [LARGE SCALE GENOMIC DNA]</scope>
</reference>
<dbReference type="InterPro" id="IPR000504">
    <property type="entry name" value="RRM_dom"/>
</dbReference>
<name>E4YC07_OIKDI</name>
<dbReference type="CDD" id="cd12290">
    <property type="entry name" value="RRM1_LARP7"/>
    <property type="match status" value="1"/>
</dbReference>
<feature type="compositionally biased region" description="Polar residues" evidence="2">
    <location>
        <begin position="162"/>
        <end position="179"/>
    </location>
</feature>
<dbReference type="Pfam" id="PF00076">
    <property type="entry name" value="RRM_1"/>
    <property type="match status" value="1"/>
</dbReference>
<feature type="region of interest" description="Disordered" evidence="2">
    <location>
        <begin position="158"/>
        <end position="265"/>
    </location>
</feature>
<organism evidence="4">
    <name type="scientific">Oikopleura dioica</name>
    <name type="common">Tunicate</name>
    <dbReference type="NCBI Taxonomy" id="34765"/>
    <lineage>
        <taxon>Eukaryota</taxon>
        <taxon>Metazoa</taxon>
        <taxon>Chordata</taxon>
        <taxon>Tunicata</taxon>
        <taxon>Appendicularia</taxon>
        <taxon>Copelata</taxon>
        <taxon>Oikopleuridae</taxon>
        <taxon>Oikopleura</taxon>
    </lineage>
</organism>